<dbReference type="RefSeq" id="WP_133536476.1">
    <property type="nucleotide sequence ID" value="NZ_SNYH01000004.1"/>
</dbReference>
<comment type="similarity">
    <text evidence="4 12">Belongs to the class-II pyridoxal-phosphate-dependent aminotransferase family. Histidinol-phosphate aminotransferase subfamily.</text>
</comment>
<feature type="modified residue" description="N6-(pyridoxal phosphate)lysine" evidence="12">
    <location>
        <position position="207"/>
    </location>
</feature>
<evidence type="ECO:0000256" key="7">
    <source>
        <dbReference type="ARBA" id="ARBA00022605"/>
    </source>
</evidence>
<dbReference type="AlphaFoldDB" id="A0A4R6TF81"/>
<keyword evidence="10 12" id="KW-0368">Histidine biosynthesis</keyword>
<evidence type="ECO:0000256" key="13">
    <source>
        <dbReference type="SAM" id="Coils"/>
    </source>
</evidence>
<organism evidence="15 16">
    <name type="scientific">Tenacibaculum caenipelagi</name>
    <dbReference type="NCBI Taxonomy" id="1325435"/>
    <lineage>
        <taxon>Bacteria</taxon>
        <taxon>Pseudomonadati</taxon>
        <taxon>Bacteroidota</taxon>
        <taxon>Flavobacteriia</taxon>
        <taxon>Flavobacteriales</taxon>
        <taxon>Flavobacteriaceae</taxon>
        <taxon>Tenacibaculum</taxon>
    </lineage>
</organism>
<dbReference type="GO" id="GO:0004400">
    <property type="term" value="F:histidinol-phosphate transaminase activity"/>
    <property type="evidence" value="ECO:0007669"/>
    <property type="project" value="UniProtKB-UniRule"/>
</dbReference>
<name>A0A4R6TF81_9FLAO</name>
<keyword evidence="9 12" id="KW-0663">Pyridoxal phosphate</keyword>
<evidence type="ECO:0000256" key="4">
    <source>
        <dbReference type="ARBA" id="ARBA00007970"/>
    </source>
</evidence>
<dbReference type="GO" id="GO:0000105">
    <property type="term" value="P:L-histidine biosynthetic process"/>
    <property type="evidence" value="ECO:0007669"/>
    <property type="project" value="UniProtKB-UniRule"/>
</dbReference>
<dbReference type="SUPFAM" id="SSF53383">
    <property type="entry name" value="PLP-dependent transferases"/>
    <property type="match status" value="1"/>
</dbReference>
<dbReference type="GO" id="GO:0030170">
    <property type="term" value="F:pyridoxal phosphate binding"/>
    <property type="evidence" value="ECO:0007669"/>
    <property type="project" value="InterPro"/>
</dbReference>
<sequence>MNEFNLNKIIRPNIQKLKAYSSARDEFKGEAEVYLDANENPYGTLNRYPDPQQIKIKELLSEIKSVDKNQIFIGNGSDEIIDLAFRIFCEPGKDKALTFIPSYGMYSVSAAINDVSLIELPLTEDFQIDINSLETYLGDENLKLIFICSPNNPTGNCFEDKVIQYILRKFKGIVIIDEAYIDFSTKESYISLLSNYPNLIISQTFSKAWGLAGVRVGVAYADSKIIEVYNKVKPPYNISTLNQEVILNKLNNLAQFEIEKNIIIDQKEKLEKQLQEIELVKKIYPSEANFLLIEVSNANEVYNQLVNQKIITRNRSNLVNNCLRITIGSEIENKRLLRALQFIDVASSNVESSF</sequence>
<dbReference type="InterPro" id="IPR015422">
    <property type="entry name" value="PyrdxlP-dep_Trfase_small"/>
</dbReference>
<dbReference type="InterPro" id="IPR001917">
    <property type="entry name" value="Aminotrans_II_pyridoxalP_BS"/>
</dbReference>
<feature type="coiled-coil region" evidence="13">
    <location>
        <begin position="253"/>
        <end position="280"/>
    </location>
</feature>
<evidence type="ECO:0000256" key="1">
    <source>
        <dbReference type="ARBA" id="ARBA00001933"/>
    </source>
</evidence>
<dbReference type="InterPro" id="IPR015421">
    <property type="entry name" value="PyrdxlP-dep_Trfase_major"/>
</dbReference>
<dbReference type="EMBL" id="SNYH01000004">
    <property type="protein sequence ID" value="TDQ25675.1"/>
    <property type="molecule type" value="Genomic_DNA"/>
</dbReference>
<feature type="domain" description="Aminotransferase class I/classII large" evidence="14">
    <location>
        <begin position="41"/>
        <end position="340"/>
    </location>
</feature>
<evidence type="ECO:0000256" key="6">
    <source>
        <dbReference type="ARBA" id="ARBA00022576"/>
    </source>
</evidence>
<accession>A0A4R6TF81</accession>
<evidence type="ECO:0000256" key="2">
    <source>
        <dbReference type="ARBA" id="ARBA00005011"/>
    </source>
</evidence>
<comment type="catalytic activity">
    <reaction evidence="11 12">
        <text>L-histidinol phosphate + 2-oxoglutarate = 3-(imidazol-4-yl)-2-oxopropyl phosphate + L-glutamate</text>
        <dbReference type="Rhea" id="RHEA:23744"/>
        <dbReference type="ChEBI" id="CHEBI:16810"/>
        <dbReference type="ChEBI" id="CHEBI:29985"/>
        <dbReference type="ChEBI" id="CHEBI:57766"/>
        <dbReference type="ChEBI" id="CHEBI:57980"/>
        <dbReference type="EC" id="2.6.1.9"/>
    </reaction>
</comment>
<comment type="pathway">
    <text evidence="3">Lipid metabolism.</text>
</comment>
<comment type="subunit">
    <text evidence="5 12">Homodimer.</text>
</comment>
<dbReference type="HAMAP" id="MF_01023">
    <property type="entry name" value="HisC_aminotrans_2"/>
    <property type="match status" value="1"/>
</dbReference>
<keyword evidence="13" id="KW-0175">Coiled coil</keyword>
<dbReference type="PANTHER" id="PTHR42885">
    <property type="entry name" value="HISTIDINOL-PHOSPHATE AMINOTRANSFERASE-RELATED"/>
    <property type="match status" value="1"/>
</dbReference>
<dbReference type="Pfam" id="PF00155">
    <property type="entry name" value="Aminotran_1_2"/>
    <property type="match status" value="1"/>
</dbReference>
<evidence type="ECO:0000256" key="5">
    <source>
        <dbReference type="ARBA" id="ARBA00011738"/>
    </source>
</evidence>
<dbReference type="InterPro" id="IPR004839">
    <property type="entry name" value="Aminotransferase_I/II_large"/>
</dbReference>
<evidence type="ECO:0000313" key="16">
    <source>
        <dbReference type="Proteomes" id="UP000295390"/>
    </source>
</evidence>
<keyword evidence="6 12" id="KW-0032">Aminotransferase</keyword>
<evidence type="ECO:0000256" key="3">
    <source>
        <dbReference type="ARBA" id="ARBA00005189"/>
    </source>
</evidence>
<dbReference type="EC" id="2.6.1.9" evidence="12"/>
<dbReference type="Gene3D" id="3.40.640.10">
    <property type="entry name" value="Type I PLP-dependent aspartate aminotransferase-like (Major domain)"/>
    <property type="match status" value="1"/>
</dbReference>
<dbReference type="NCBIfam" id="TIGR01141">
    <property type="entry name" value="hisC"/>
    <property type="match status" value="1"/>
</dbReference>
<evidence type="ECO:0000256" key="10">
    <source>
        <dbReference type="ARBA" id="ARBA00023102"/>
    </source>
</evidence>
<dbReference type="Proteomes" id="UP000295390">
    <property type="component" value="Unassembled WGS sequence"/>
</dbReference>
<evidence type="ECO:0000259" key="14">
    <source>
        <dbReference type="Pfam" id="PF00155"/>
    </source>
</evidence>
<dbReference type="InterPro" id="IPR005861">
    <property type="entry name" value="HisP_aminotrans"/>
</dbReference>
<evidence type="ECO:0000313" key="15">
    <source>
        <dbReference type="EMBL" id="TDQ25675.1"/>
    </source>
</evidence>
<comment type="cofactor">
    <cofactor evidence="1 12">
        <name>pyridoxal 5'-phosphate</name>
        <dbReference type="ChEBI" id="CHEBI:597326"/>
    </cofactor>
</comment>
<comment type="caution">
    <text evidence="15">The sequence shown here is derived from an EMBL/GenBank/DDBJ whole genome shotgun (WGS) entry which is preliminary data.</text>
</comment>
<evidence type="ECO:0000256" key="11">
    <source>
        <dbReference type="ARBA" id="ARBA00047481"/>
    </source>
</evidence>
<dbReference type="OrthoDB" id="9813612at2"/>
<dbReference type="InterPro" id="IPR015424">
    <property type="entry name" value="PyrdxlP-dep_Trfase"/>
</dbReference>
<keyword evidence="7 12" id="KW-0028">Amino-acid biosynthesis</keyword>
<dbReference type="UniPathway" id="UPA00031">
    <property type="reaction ID" value="UER00012"/>
</dbReference>
<protein>
    <recommendedName>
        <fullName evidence="12">Histidinol-phosphate aminotransferase</fullName>
        <ecNumber evidence="12">2.6.1.9</ecNumber>
    </recommendedName>
    <alternativeName>
        <fullName evidence="12">Imidazole acetol-phosphate transaminase</fullName>
    </alternativeName>
</protein>
<gene>
    <name evidence="12" type="primary">hisC</name>
    <name evidence="15" type="ORF">DFQ07_2101</name>
</gene>
<dbReference type="PROSITE" id="PS00599">
    <property type="entry name" value="AA_TRANSFER_CLASS_2"/>
    <property type="match status" value="1"/>
</dbReference>
<dbReference type="Gene3D" id="3.90.1150.10">
    <property type="entry name" value="Aspartate Aminotransferase, domain 1"/>
    <property type="match status" value="1"/>
</dbReference>
<dbReference type="PANTHER" id="PTHR42885:SF2">
    <property type="entry name" value="HISTIDINOL-PHOSPHATE AMINOTRANSFERASE"/>
    <property type="match status" value="1"/>
</dbReference>
<evidence type="ECO:0000256" key="8">
    <source>
        <dbReference type="ARBA" id="ARBA00022679"/>
    </source>
</evidence>
<keyword evidence="16" id="KW-1185">Reference proteome</keyword>
<reference evidence="15 16" key="1">
    <citation type="submission" date="2019-03" db="EMBL/GenBank/DDBJ databases">
        <title>Genomic Encyclopedia of Type Strains, Phase III (KMG-III): the genomes of soil and plant-associated and newly described type strains.</title>
        <authorList>
            <person name="Whitman W."/>
        </authorList>
    </citation>
    <scope>NUCLEOTIDE SEQUENCE [LARGE SCALE GENOMIC DNA]</scope>
    <source>
        <strain evidence="15 16">CECT 8283</strain>
    </source>
</reference>
<evidence type="ECO:0000256" key="9">
    <source>
        <dbReference type="ARBA" id="ARBA00022898"/>
    </source>
</evidence>
<dbReference type="CDD" id="cd00609">
    <property type="entry name" value="AAT_like"/>
    <property type="match status" value="1"/>
</dbReference>
<evidence type="ECO:0000256" key="12">
    <source>
        <dbReference type="HAMAP-Rule" id="MF_01023"/>
    </source>
</evidence>
<keyword evidence="8 12" id="KW-0808">Transferase</keyword>
<proteinExistence type="inferred from homology"/>
<comment type="pathway">
    <text evidence="2 12">Amino-acid biosynthesis; L-histidine biosynthesis; L-histidine from 5-phospho-alpha-D-ribose 1-diphosphate: step 7/9.</text>
</comment>